<proteinExistence type="predicted"/>
<evidence type="ECO:0000313" key="2">
    <source>
        <dbReference type="EMBL" id="SMF94825.1"/>
    </source>
</evidence>
<feature type="transmembrane region" description="Helical" evidence="1">
    <location>
        <begin position="6"/>
        <end position="24"/>
    </location>
</feature>
<keyword evidence="1" id="KW-1133">Transmembrane helix</keyword>
<evidence type="ECO:0000256" key="1">
    <source>
        <dbReference type="SAM" id="Phobius"/>
    </source>
</evidence>
<keyword evidence="3" id="KW-1185">Reference proteome</keyword>
<dbReference type="AlphaFoldDB" id="A0A1Y6D4D5"/>
<keyword evidence="1" id="KW-0472">Membrane</keyword>
<protein>
    <submittedName>
        <fullName evidence="2">Uncharacterized protein</fullName>
    </submittedName>
</protein>
<keyword evidence="1" id="KW-0812">Transmembrane</keyword>
<sequence>MEQASNTVTLILGLALIAAVGFEIHRKREKLRELYNVLEADDAKVVAELDRLVDMGQLKPWTGGSLA</sequence>
<reference evidence="2 3" key="1">
    <citation type="submission" date="2016-12" db="EMBL/GenBank/DDBJ databases">
        <authorList>
            <person name="Song W.-J."/>
            <person name="Kurnit D.M."/>
        </authorList>
    </citation>
    <scope>NUCLEOTIDE SEQUENCE [LARGE SCALE GENOMIC DNA]</scope>
    <source>
        <strain evidence="2 3">175</strain>
    </source>
</reference>
<dbReference type="OrthoDB" id="5570073at2"/>
<accession>A0A1Y6D4D5</accession>
<name>A0A1Y6D4D5_9GAMM</name>
<gene>
    <name evidence="2" type="ORF">SAMN02949497_2160</name>
</gene>
<organism evidence="2 3">
    <name type="scientific">Methylomagnum ishizawai</name>
    <dbReference type="NCBI Taxonomy" id="1760988"/>
    <lineage>
        <taxon>Bacteria</taxon>
        <taxon>Pseudomonadati</taxon>
        <taxon>Pseudomonadota</taxon>
        <taxon>Gammaproteobacteria</taxon>
        <taxon>Methylococcales</taxon>
        <taxon>Methylococcaceae</taxon>
        <taxon>Methylomagnum</taxon>
    </lineage>
</organism>
<dbReference type="Proteomes" id="UP000192923">
    <property type="component" value="Unassembled WGS sequence"/>
</dbReference>
<dbReference type="RefSeq" id="WP_085212538.1">
    <property type="nucleotide sequence ID" value="NZ_FXAM01000001.1"/>
</dbReference>
<dbReference type="STRING" id="1760988.SAMN02949497_2160"/>
<dbReference type="EMBL" id="FXAM01000001">
    <property type="protein sequence ID" value="SMF94825.1"/>
    <property type="molecule type" value="Genomic_DNA"/>
</dbReference>
<evidence type="ECO:0000313" key="3">
    <source>
        <dbReference type="Proteomes" id="UP000192923"/>
    </source>
</evidence>